<evidence type="ECO:0000313" key="1">
    <source>
        <dbReference type="Proteomes" id="UP000504610"/>
    </source>
</evidence>
<dbReference type="AlphaFoldDB" id="A0A9W3CY60"/>
<keyword evidence="1" id="KW-1185">Reference proteome</keyword>
<dbReference type="KEGG" id="rsz:130505825"/>
<reference evidence="2" key="1">
    <citation type="submission" date="2025-08" db="UniProtKB">
        <authorList>
            <consortium name="RefSeq"/>
        </authorList>
    </citation>
    <scope>IDENTIFICATION</scope>
    <source>
        <tissue evidence="2">Leaf</tissue>
    </source>
</reference>
<proteinExistence type="predicted"/>
<gene>
    <name evidence="2" type="primary">LOC130505825</name>
</gene>
<sequence length="141" mass="16105">MAQIEKAFAVTHIKSYIPMILDMQKMNYDAWRELVETHCLTFGVSGHLDGTSLPANAEDTPWKERDSLVKMWIYGTISSSLLDTVLKTRCSARDLWVTIENLFATHKEARAIQLENELRTLTIGDLSIHEYCQNSRISQTS</sequence>
<evidence type="ECO:0000313" key="2">
    <source>
        <dbReference type="RefSeq" id="XP_056856422.1"/>
    </source>
</evidence>
<organism evidence="1 2">
    <name type="scientific">Raphanus sativus</name>
    <name type="common">Radish</name>
    <name type="synonym">Raphanus raphanistrum var. sativus</name>
    <dbReference type="NCBI Taxonomy" id="3726"/>
    <lineage>
        <taxon>Eukaryota</taxon>
        <taxon>Viridiplantae</taxon>
        <taxon>Streptophyta</taxon>
        <taxon>Embryophyta</taxon>
        <taxon>Tracheophyta</taxon>
        <taxon>Spermatophyta</taxon>
        <taxon>Magnoliopsida</taxon>
        <taxon>eudicotyledons</taxon>
        <taxon>Gunneridae</taxon>
        <taxon>Pentapetalae</taxon>
        <taxon>rosids</taxon>
        <taxon>malvids</taxon>
        <taxon>Brassicales</taxon>
        <taxon>Brassicaceae</taxon>
        <taxon>Brassiceae</taxon>
        <taxon>Raphanus</taxon>
    </lineage>
</organism>
<name>A0A9W3CY60_RAPSA</name>
<dbReference type="PANTHER" id="PTHR47481">
    <property type="match status" value="1"/>
</dbReference>
<dbReference type="RefSeq" id="XP_056856422.1">
    <property type="nucleotide sequence ID" value="XM_057000442.1"/>
</dbReference>
<dbReference type="OrthoDB" id="1699318at2759"/>
<protein>
    <submittedName>
        <fullName evidence="2">Uncharacterized protein LOC130505825</fullName>
    </submittedName>
</protein>
<dbReference type="PANTHER" id="PTHR47481:SF10">
    <property type="entry name" value="COPIA-LIKE POLYPROTEIN_RETROTRANSPOSON"/>
    <property type="match status" value="1"/>
</dbReference>
<dbReference type="GeneID" id="130505825"/>
<accession>A0A9W3CY60</accession>
<dbReference type="Proteomes" id="UP000504610">
    <property type="component" value="Unplaced"/>
</dbReference>